<evidence type="ECO:0000313" key="1">
    <source>
        <dbReference type="EMBL" id="CAJ2674152.1"/>
    </source>
</evidence>
<dbReference type="EMBL" id="CASHSV030000716">
    <property type="protein sequence ID" value="CAJ2674152.1"/>
    <property type="molecule type" value="Genomic_DNA"/>
</dbReference>
<reference evidence="1" key="1">
    <citation type="submission" date="2023-10" db="EMBL/GenBank/DDBJ databases">
        <authorList>
            <person name="Rodriguez Cubillos JULIANA M."/>
            <person name="De Vega J."/>
        </authorList>
    </citation>
    <scope>NUCLEOTIDE SEQUENCE</scope>
</reference>
<evidence type="ECO:0000313" key="2">
    <source>
        <dbReference type="Proteomes" id="UP001177021"/>
    </source>
</evidence>
<keyword evidence="2" id="KW-1185">Reference proteome</keyword>
<gene>
    <name evidence="1" type="ORF">MILVUS5_LOCUS37458</name>
</gene>
<accession>A0ACB0LX20</accession>
<organism evidence="1 2">
    <name type="scientific">Trifolium pratense</name>
    <name type="common">Red clover</name>
    <dbReference type="NCBI Taxonomy" id="57577"/>
    <lineage>
        <taxon>Eukaryota</taxon>
        <taxon>Viridiplantae</taxon>
        <taxon>Streptophyta</taxon>
        <taxon>Embryophyta</taxon>
        <taxon>Tracheophyta</taxon>
        <taxon>Spermatophyta</taxon>
        <taxon>Magnoliopsida</taxon>
        <taxon>eudicotyledons</taxon>
        <taxon>Gunneridae</taxon>
        <taxon>Pentapetalae</taxon>
        <taxon>rosids</taxon>
        <taxon>fabids</taxon>
        <taxon>Fabales</taxon>
        <taxon>Fabaceae</taxon>
        <taxon>Papilionoideae</taxon>
        <taxon>50 kb inversion clade</taxon>
        <taxon>NPAAA clade</taxon>
        <taxon>Hologalegina</taxon>
        <taxon>IRL clade</taxon>
        <taxon>Trifolieae</taxon>
        <taxon>Trifolium</taxon>
    </lineage>
</organism>
<proteinExistence type="predicted"/>
<protein>
    <submittedName>
        <fullName evidence="1">Uncharacterized protein</fullName>
    </submittedName>
</protein>
<dbReference type="Proteomes" id="UP001177021">
    <property type="component" value="Unassembled WGS sequence"/>
</dbReference>
<name>A0ACB0LX20_TRIPR</name>
<sequence>MMEGEIINFINVRYVAITMFLYSYTIGKVVPQGRGRLIALFPPILILFLLPIWLTNPHYIILTTFCFSWLSTFKLLLFAFAKGPLSSNPPHSLFYFLLLVSLPIKIDHNNSKNQNQIKFKLTPFKLFELLVMSILLYFFVLPNQKKESFHPLMLTFLNFLHFYFGLEILFAMITTIACKILQLELEKPFDKPYLSTSPQEFWGKRWNFMVSRILHPTVYKPMVKAFSHVIGRKWAPIPAVVVTFMVSGLMHELIYYNLKRKNIATWEAWEPCWDSMFFFFIHGVFVALQIAYKKTFKPKQQLLPWIVSCTFTLTFVMTTALTLVIPTFFRSAER</sequence>
<comment type="caution">
    <text evidence="1">The sequence shown here is derived from an EMBL/GenBank/DDBJ whole genome shotgun (WGS) entry which is preliminary data.</text>
</comment>